<gene>
    <name evidence="2" type="ORF">PLEPLA_LOCUS31729</name>
</gene>
<sequence length="124" mass="13296">MVLHDIIGSRVYRLDVLPLFKPAPTGESHRFLIGRVPAWLYWVSCLVALSDNVVVTLTAQAKPETDDKHRHSTQSHVVPDGLTGPGNSTPALPTAPALTQHNNIAGAQTAAALLTLSVWTRSGN</sequence>
<protein>
    <submittedName>
        <fullName evidence="2">Uncharacterized protein</fullName>
    </submittedName>
</protein>
<feature type="region of interest" description="Disordered" evidence="1">
    <location>
        <begin position="63"/>
        <end position="89"/>
    </location>
</feature>
<dbReference type="Proteomes" id="UP001153269">
    <property type="component" value="Unassembled WGS sequence"/>
</dbReference>
<accession>A0A9N7YXY5</accession>
<evidence type="ECO:0000313" key="3">
    <source>
        <dbReference type="Proteomes" id="UP001153269"/>
    </source>
</evidence>
<proteinExistence type="predicted"/>
<keyword evidence="3" id="KW-1185">Reference proteome</keyword>
<dbReference type="EMBL" id="CADEAL010003266">
    <property type="protein sequence ID" value="CAB1444013.1"/>
    <property type="molecule type" value="Genomic_DNA"/>
</dbReference>
<dbReference type="AlphaFoldDB" id="A0A9N7YXY5"/>
<reference evidence="2" key="1">
    <citation type="submission" date="2020-03" db="EMBL/GenBank/DDBJ databases">
        <authorList>
            <person name="Weist P."/>
        </authorList>
    </citation>
    <scope>NUCLEOTIDE SEQUENCE</scope>
</reference>
<comment type="caution">
    <text evidence="2">The sequence shown here is derived from an EMBL/GenBank/DDBJ whole genome shotgun (WGS) entry which is preliminary data.</text>
</comment>
<evidence type="ECO:0000313" key="2">
    <source>
        <dbReference type="EMBL" id="CAB1444013.1"/>
    </source>
</evidence>
<name>A0A9N7YXY5_PLEPL</name>
<organism evidence="2 3">
    <name type="scientific">Pleuronectes platessa</name>
    <name type="common">European plaice</name>
    <dbReference type="NCBI Taxonomy" id="8262"/>
    <lineage>
        <taxon>Eukaryota</taxon>
        <taxon>Metazoa</taxon>
        <taxon>Chordata</taxon>
        <taxon>Craniata</taxon>
        <taxon>Vertebrata</taxon>
        <taxon>Euteleostomi</taxon>
        <taxon>Actinopterygii</taxon>
        <taxon>Neopterygii</taxon>
        <taxon>Teleostei</taxon>
        <taxon>Neoteleostei</taxon>
        <taxon>Acanthomorphata</taxon>
        <taxon>Carangaria</taxon>
        <taxon>Pleuronectiformes</taxon>
        <taxon>Pleuronectoidei</taxon>
        <taxon>Pleuronectidae</taxon>
        <taxon>Pleuronectes</taxon>
    </lineage>
</organism>
<evidence type="ECO:0000256" key="1">
    <source>
        <dbReference type="SAM" id="MobiDB-lite"/>
    </source>
</evidence>